<evidence type="ECO:0000256" key="15">
    <source>
        <dbReference type="SAM" id="Phobius"/>
    </source>
</evidence>
<evidence type="ECO:0000256" key="4">
    <source>
        <dbReference type="ARBA" id="ARBA00022448"/>
    </source>
</evidence>
<dbReference type="SUPFAM" id="SSF81338">
    <property type="entry name" value="Aquaporin-like"/>
    <property type="match status" value="2"/>
</dbReference>
<comment type="caution">
    <text evidence="16">The sequence shown here is derived from an EMBL/GenBank/DDBJ whole genome shotgun (WGS) entry which is preliminary data.</text>
</comment>
<evidence type="ECO:0000313" key="17">
    <source>
        <dbReference type="Proteomes" id="UP000018936"/>
    </source>
</evidence>
<evidence type="ECO:0000256" key="5">
    <source>
        <dbReference type="ARBA" id="ARBA00022475"/>
    </source>
</evidence>
<evidence type="ECO:0000256" key="9">
    <source>
        <dbReference type="ARBA" id="ARBA00022989"/>
    </source>
</evidence>
<evidence type="ECO:0000256" key="10">
    <source>
        <dbReference type="ARBA" id="ARBA00023136"/>
    </source>
</evidence>
<keyword evidence="17" id="KW-1185">Reference proteome</keyword>
<dbReference type="Gene3D" id="1.20.1080.10">
    <property type="entry name" value="Glycerol uptake facilitator protein"/>
    <property type="match status" value="2"/>
</dbReference>
<keyword evidence="4" id="KW-0813">Transport</keyword>
<feature type="transmembrane region" description="Helical" evidence="15">
    <location>
        <begin position="341"/>
        <end position="362"/>
    </location>
</feature>
<comment type="catalytic activity">
    <reaction evidence="11">
        <text>H2O(in) = H2O(out)</text>
        <dbReference type="Rhea" id="RHEA:29667"/>
        <dbReference type="ChEBI" id="CHEBI:15377"/>
    </reaction>
</comment>
<evidence type="ECO:0000256" key="8">
    <source>
        <dbReference type="ARBA" id="ARBA00022949"/>
    </source>
</evidence>
<dbReference type="PROSITE" id="PS00221">
    <property type="entry name" value="MIP"/>
    <property type="match status" value="2"/>
</dbReference>
<dbReference type="GO" id="GO:0015250">
    <property type="term" value="F:water channel activity"/>
    <property type="evidence" value="ECO:0007669"/>
    <property type="project" value="TreeGrafter"/>
</dbReference>
<evidence type="ECO:0000256" key="6">
    <source>
        <dbReference type="ARBA" id="ARBA00022613"/>
    </source>
</evidence>
<dbReference type="GO" id="GO:0016324">
    <property type="term" value="C:apical plasma membrane"/>
    <property type="evidence" value="ECO:0007669"/>
    <property type="project" value="TreeGrafter"/>
</dbReference>
<dbReference type="OrthoDB" id="3222at2759"/>
<evidence type="ECO:0000256" key="1">
    <source>
        <dbReference type="ARBA" id="ARBA00004282"/>
    </source>
</evidence>
<keyword evidence="6" id="KW-0273">Eye lens protein</keyword>
<evidence type="ECO:0000256" key="13">
    <source>
        <dbReference type="ARBA" id="ARBA00049624"/>
    </source>
</evidence>
<evidence type="ECO:0000256" key="3">
    <source>
        <dbReference type="ARBA" id="ARBA00006175"/>
    </source>
</evidence>
<dbReference type="FunFam" id="1.20.1080.10:FF:000051">
    <property type="entry name" value="Uncharacterized protein"/>
    <property type="match status" value="1"/>
</dbReference>
<dbReference type="PANTHER" id="PTHR19139">
    <property type="entry name" value="AQUAPORIN TRANSPORTER"/>
    <property type="match status" value="1"/>
</dbReference>
<dbReference type="InterPro" id="IPR000425">
    <property type="entry name" value="MIP"/>
</dbReference>
<keyword evidence="8" id="KW-0965">Cell junction</keyword>
<evidence type="ECO:0000256" key="7">
    <source>
        <dbReference type="ARBA" id="ARBA00022692"/>
    </source>
</evidence>
<feature type="transmembrane region" description="Helical" evidence="15">
    <location>
        <begin position="242"/>
        <end position="262"/>
    </location>
</feature>
<dbReference type="AlphaFoldDB" id="V8PIT7"/>
<dbReference type="PRINTS" id="PR00783">
    <property type="entry name" value="MINTRINSICP"/>
</dbReference>
<proteinExistence type="inferred from homology"/>
<dbReference type="CDD" id="cd00333">
    <property type="entry name" value="MIP"/>
    <property type="match status" value="1"/>
</dbReference>
<accession>V8PIT7</accession>
<feature type="transmembrane region" description="Helical" evidence="15">
    <location>
        <begin position="168"/>
        <end position="187"/>
    </location>
</feature>
<keyword evidence="10 15" id="KW-0472">Membrane</keyword>
<feature type="transmembrane region" description="Helical" evidence="15">
    <location>
        <begin position="313"/>
        <end position="335"/>
    </location>
</feature>
<comment type="subcellular location">
    <subcellularLocation>
        <location evidence="1">Cell junction</location>
    </subcellularLocation>
    <subcellularLocation>
        <location evidence="2">Cell membrane</location>
        <topology evidence="2">Multi-pass membrane protein</topology>
    </subcellularLocation>
</comment>
<feature type="transmembrane region" description="Helical" evidence="15">
    <location>
        <begin position="86"/>
        <end position="107"/>
    </location>
</feature>
<dbReference type="InterPro" id="IPR023271">
    <property type="entry name" value="Aquaporin-like"/>
</dbReference>
<dbReference type="InterPro" id="IPR022357">
    <property type="entry name" value="MIP_CS"/>
</dbReference>
<dbReference type="GO" id="GO:0070161">
    <property type="term" value="C:anchoring junction"/>
    <property type="evidence" value="ECO:0007669"/>
    <property type="project" value="UniProtKB-SubCell"/>
</dbReference>
<protein>
    <recommendedName>
        <fullName evidence="12">Lens fiber major intrinsic protein</fullName>
    </recommendedName>
</protein>
<comment type="similarity">
    <text evidence="3">Belongs to the MIP/aquaporin (TC 1.A.8) family.</text>
</comment>
<comment type="function">
    <text evidence="13">Aquaporins form homotetrameric transmembrane channels, with each monomer independently mediating water transport across the plasma membrane along its osmotic gradient. Specifically expressed in lens fiber cells, this aquaporin is crucial for maintaining lens water homeostasis and transparency. Beyond water permeability, it also acts as a cell-to-cell adhesion molecule, forming thin junctions between lens fiber cells that are essential for maintaining the ordered structure and transparency of the lens.</text>
</comment>
<dbReference type="PANTHER" id="PTHR19139:SF39">
    <property type="entry name" value="LENS FIBER MAJOR INTRINSIC PROTEIN"/>
    <property type="match status" value="1"/>
</dbReference>
<dbReference type="Pfam" id="PF00230">
    <property type="entry name" value="MIP"/>
    <property type="match status" value="2"/>
</dbReference>
<keyword evidence="7 15" id="KW-0812">Transmembrane</keyword>
<name>V8PIT7_OPHHA</name>
<dbReference type="FunFam" id="1.20.1080.10:FF:000003">
    <property type="entry name" value="Lens fiber major intrinsic"/>
    <property type="match status" value="1"/>
</dbReference>
<organism evidence="16 17">
    <name type="scientific">Ophiophagus hannah</name>
    <name type="common">King cobra</name>
    <name type="synonym">Naja hannah</name>
    <dbReference type="NCBI Taxonomy" id="8665"/>
    <lineage>
        <taxon>Eukaryota</taxon>
        <taxon>Metazoa</taxon>
        <taxon>Chordata</taxon>
        <taxon>Craniata</taxon>
        <taxon>Vertebrata</taxon>
        <taxon>Euteleostomi</taxon>
        <taxon>Lepidosauria</taxon>
        <taxon>Squamata</taxon>
        <taxon>Bifurcata</taxon>
        <taxon>Unidentata</taxon>
        <taxon>Episquamata</taxon>
        <taxon>Toxicofera</taxon>
        <taxon>Serpentes</taxon>
        <taxon>Colubroidea</taxon>
        <taxon>Elapidae</taxon>
        <taxon>Elapinae</taxon>
        <taxon>Ophiophagus</taxon>
    </lineage>
</organism>
<gene>
    <name evidence="16" type="ORF">L345_00277</name>
</gene>
<evidence type="ECO:0000256" key="2">
    <source>
        <dbReference type="ARBA" id="ARBA00004651"/>
    </source>
</evidence>
<feature type="transmembrane region" description="Helical" evidence="15">
    <location>
        <begin position="128"/>
        <end position="148"/>
    </location>
</feature>
<sequence>MQTLAFCHNFIRQKSMNYSPKMFIFCADQTWKEDTMGIREELQSRQFWCSLLAEATGTLIFVWIVLGASSPAGPKDVLPTSLQPALAAGLVAISLAHCFGKISGAQVNPALTMAFLCTRKLDALHASSYILAQCLGAILASGFFYLMLPSSAIGQLVTKVSTEGNAGQALGMELFSTFQLALTIFAVEDHRRHELGEPAGILAIGFSVIAGALAAGTFSGGSMNPARSLGPAVITGFWEHHWVYWLGPILGAVLAGVSYEFFFADSASREKLVACLTCRDIEIVEAASMSRSSLSAAVQAKSPDKEEHGTEAVFAEFFGTMFYVFFGLGASLRWIVGPSNVLQVALAFGLVAATMVQSLGHVSGAHINPAVTMAFLLGSQLSLFRAVFYVVAQVLGGLAGAAVLYGVTPPALRGNLALNTMHPSINVSQATIVEIILTLQFVLCVFATYDERRNGRMGSVALAVGFSLTLGHLFGMYYTGAGMNPARSFAPAVITRNFTNHWVYWVGPIIGGLMGGFLYDFILFPRMRSISERLSILKGDRPVATNTSREPPGDPIELKTQAL</sequence>
<keyword evidence="9 15" id="KW-1133">Transmembrane helix</keyword>
<evidence type="ECO:0000256" key="11">
    <source>
        <dbReference type="ARBA" id="ARBA00034651"/>
    </source>
</evidence>
<feature type="transmembrane region" description="Helical" evidence="15">
    <location>
        <begin position="502"/>
        <end position="524"/>
    </location>
</feature>
<feature type="transmembrane region" description="Helical" evidence="15">
    <location>
        <begin position="460"/>
        <end position="479"/>
    </location>
</feature>
<keyword evidence="5" id="KW-1003">Cell membrane</keyword>
<evidence type="ECO:0000256" key="14">
    <source>
        <dbReference type="SAM" id="MobiDB-lite"/>
    </source>
</evidence>
<evidence type="ECO:0000256" key="12">
    <source>
        <dbReference type="ARBA" id="ARBA00039782"/>
    </source>
</evidence>
<dbReference type="EMBL" id="AZIM01000024">
    <property type="protein sequence ID" value="ETE73881.1"/>
    <property type="molecule type" value="Genomic_DNA"/>
</dbReference>
<dbReference type="GO" id="GO:0005212">
    <property type="term" value="F:structural constituent of eye lens"/>
    <property type="evidence" value="ECO:0007669"/>
    <property type="project" value="UniProtKB-KW"/>
</dbReference>
<dbReference type="Proteomes" id="UP000018936">
    <property type="component" value="Unassembled WGS sequence"/>
</dbReference>
<reference evidence="16 17" key="1">
    <citation type="journal article" date="2013" name="Proc. Natl. Acad. Sci. U.S.A.">
        <title>The king cobra genome reveals dynamic gene evolution and adaptation in the snake venom system.</title>
        <authorList>
            <person name="Vonk F.J."/>
            <person name="Casewell N.R."/>
            <person name="Henkel C.V."/>
            <person name="Heimberg A.M."/>
            <person name="Jansen H.J."/>
            <person name="McCleary R.J."/>
            <person name="Kerkkamp H.M."/>
            <person name="Vos R.A."/>
            <person name="Guerreiro I."/>
            <person name="Calvete J.J."/>
            <person name="Wuster W."/>
            <person name="Woods A.E."/>
            <person name="Logan J.M."/>
            <person name="Harrison R.A."/>
            <person name="Castoe T.A."/>
            <person name="de Koning A.P."/>
            <person name="Pollock D.D."/>
            <person name="Yandell M."/>
            <person name="Calderon D."/>
            <person name="Renjifo C."/>
            <person name="Currier R.B."/>
            <person name="Salgado D."/>
            <person name="Pla D."/>
            <person name="Sanz L."/>
            <person name="Hyder A.S."/>
            <person name="Ribeiro J.M."/>
            <person name="Arntzen J.W."/>
            <person name="van den Thillart G.E."/>
            <person name="Boetzer M."/>
            <person name="Pirovano W."/>
            <person name="Dirks R.P."/>
            <person name="Spaink H.P."/>
            <person name="Duboule D."/>
            <person name="McGlinn E."/>
            <person name="Kini R.M."/>
            <person name="Richardson M.K."/>
        </authorList>
    </citation>
    <scope>NUCLEOTIDE SEQUENCE</scope>
    <source>
        <tissue evidence="16">Blood</tissue>
    </source>
</reference>
<feature type="transmembrane region" description="Helical" evidence="15">
    <location>
        <begin position="199"/>
        <end position="222"/>
    </location>
</feature>
<feature type="transmembrane region" description="Helical" evidence="15">
    <location>
        <begin position="47"/>
        <end position="66"/>
    </location>
</feature>
<feature type="region of interest" description="Disordered" evidence="14">
    <location>
        <begin position="542"/>
        <end position="563"/>
    </location>
</feature>
<feature type="transmembrane region" description="Helical" evidence="15">
    <location>
        <begin position="427"/>
        <end position="448"/>
    </location>
</feature>
<dbReference type="InterPro" id="IPR034294">
    <property type="entry name" value="Aquaporin_transptr"/>
</dbReference>
<feature type="non-terminal residue" evidence="16">
    <location>
        <position position="1"/>
    </location>
</feature>
<feature type="transmembrane region" description="Helical" evidence="15">
    <location>
        <begin position="383"/>
        <end position="407"/>
    </location>
</feature>
<dbReference type="NCBIfam" id="TIGR00861">
    <property type="entry name" value="MIP"/>
    <property type="match status" value="1"/>
</dbReference>
<evidence type="ECO:0000313" key="16">
    <source>
        <dbReference type="EMBL" id="ETE73881.1"/>
    </source>
</evidence>